<dbReference type="EMBL" id="CP032509">
    <property type="protein sequence ID" value="AZN71305.1"/>
    <property type="molecule type" value="Genomic_DNA"/>
</dbReference>
<dbReference type="GO" id="GO:0042910">
    <property type="term" value="F:xenobiotic transmembrane transporter activity"/>
    <property type="evidence" value="ECO:0007669"/>
    <property type="project" value="TreeGrafter"/>
</dbReference>
<dbReference type="SUPFAM" id="SSF82714">
    <property type="entry name" value="Multidrug efflux transporter AcrB TolC docking domain, DN and DC subdomains"/>
    <property type="match status" value="2"/>
</dbReference>
<gene>
    <name evidence="2" type="ORF">D5400_08515</name>
</gene>
<feature type="transmembrane region" description="Helical" evidence="1">
    <location>
        <begin position="978"/>
        <end position="999"/>
    </location>
</feature>
<dbReference type="Gene3D" id="3.30.2090.10">
    <property type="entry name" value="Multidrug efflux transporter AcrB TolC docking domain, DN and DC subdomains"/>
    <property type="match status" value="2"/>
</dbReference>
<feature type="transmembrane region" description="Helical" evidence="1">
    <location>
        <begin position="556"/>
        <end position="576"/>
    </location>
</feature>
<dbReference type="OrthoDB" id="9807350at2"/>
<keyword evidence="1" id="KW-0812">Transmembrane</keyword>
<dbReference type="PRINTS" id="PR00702">
    <property type="entry name" value="ACRIFLAVINRP"/>
</dbReference>
<feature type="transmembrane region" description="Helical" evidence="1">
    <location>
        <begin position="1011"/>
        <end position="1037"/>
    </location>
</feature>
<evidence type="ECO:0000313" key="2">
    <source>
        <dbReference type="EMBL" id="AZN71305.1"/>
    </source>
</evidence>
<feature type="transmembrane region" description="Helical" evidence="1">
    <location>
        <begin position="459"/>
        <end position="478"/>
    </location>
</feature>
<feature type="transmembrane region" description="Helical" evidence="1">
    <location>
        <begin position="490"/>
        <end position="517"/>
    </location>
</feature>
<evidence type="ECO:0000256" key="1">
    <source>
        <dbReference type="SAM" id="Phobius"/>
    </source>
</evidence>
<keyword evidence="3" id="KW-1185">Reference proteome</keyword>
<feature type="transmembrane region" description="Helical" evidence="1">
    <location>
        <begin position="387"/>
        <end position="407"/>
    </location>
</feature>
<dbReference type="PANTHER" id="PTHR32063">
    <property type="match status" value="1"/>
</dbReference>
<dbReference type="InterPro" id="IPR027463">
    <property type="entry name" value="AcrB_DN_DC_subdom"/>
</dbReference>
<feature type="transmembrane region" description="Helical" evidence="1">
    <location>
        <begin position="43"/>
        <end position="63"/>
    </location>
</feature>
<dbReference type="Gene3D" id="3.30.70.1430">
    <property type="entry name" value="Multidrug efflux transporter AcrB pore domain"/>
    <property type="match status" value="2"/>
</dbReference>
<feature type="transmembrane region" description="Helical" evidence="1">
    <location>
        <begin position="363"/>
        <end position="380"/>
    </location>
</feature>
<feature type="transmembrane region" description="Helical" evidence="1">
    <location>
        <begin position="879"/>
        <end position="897"/>
    </location>
</feature>
<keyword evidence="1" id="KW-0472">Membrane</keyword>
<dbReference type="SUPFAM" id="SSF82693">
    <property type="entry name" value="Multidrug efflux transporter AcrB pore domain, PN1, PN2, PC1 and PC2 subdomains"/>
    <property type="match status" value="4"/>
</dbReference>
<accession>A0A3Q8XN51</accession>
<sequence>MSPTEIRPSDDKRTAEQLADREEEALFANRSTGGIALFVRRPIFAFVLNALIIVAGLAAFVGIEIRELPDVDRPVITVRTDFAGAAPETMDREVTEVVEGAVARVSGVRSISSSSEFGDSRVTIEFNDNVNLDVAASDVRDAMGRALGRLPDDADDPIIVKADANAQAIMRLAVTADAMNIEDLTILVEDEVVNRLAAVEGVADVQVYGDRQKIFRVDVDQNKLAARGLTVGSMRAVLDSVSYDVPAGSLSSANQDLVVRATADVTTPEQFEQLYIDGRVRLGDVATVTLAADDGASGLRSNGRTGVGLGIIRQAQSNTLNISSGVAAAVAQLQADVLPDDVQIAITSDDAVFVEGALHEVELALAVSVVAVLVVIFLFLGDWRATLIPMLTLPVALIGTLAAMYLAGFSLNILTLLAIVLATGLVVDDAIIVLENIVRRRAQGVGRRAAAVIGTREMFFAVIATTATLAAVFVPISFLPGQTGGLFREFGFVLAFAVALSSLVALTLCPMLASLLLTKDSLPHMEGSRKSLKMRIAGAGAQLYNRALATCLNAPFIVVLVSVLFLGASLLALGGVRQELTPAEDRSFALMRVSAPQGVSLDYMGVQVRKIEQALQPLMDSGEIRNIFTNTGQGGEPNSAFVVMTLAPWSERERSQAMIVADINAAVAQVPSVRAFAIQPNSLGIRGAGNGLQFAIVGNTYESLADSADQIVRRLEEDPRFNQVRQSFETTQPQLYVSIDRDRAYDLGIDITGLSDTIQAMVDGRELADVFVDGRAVPVLIESTTNPINDPTDLENIFIRTADGKNVPMATIATVEERAIAPSLDRERQLRSITINAGLVGDFPLGEALGEVQAMADEILPAGERIIPLAEAATLQENSSGMLITFGFAILIIFLVLSAQFESFVSALIVMATVPLGLACAVFALVLTGGSLNIYSQIGLVLLVGIMAKNGILIVEFADQLRDQGRNVRQAIEQACAIRLRPVMMTMIATIIGGVPLVAASGAGAEARIALGWIIVGGLGLAVAATLFVTPVAYLLLARFSKPRAAEEVKLLGELDAAAAMRNT</sequence>
<feature type="transmembrane region" description="Helical" evidence="1">
    <location>
        <begin position="413"/>
        <end position="438"/>
    </location>
</feature>
<dbReference type="Proteomes" id="UP000268192">
    <property type="component" value="Chromosome"/>
</dbReference>
<reference evidence="2 3" key="1">
    <citation type="submission" date="2018-09" db="EMBL/GenBank/DDBJ databases">
        <title>Marinorhizobium profundi gen. nov., sp. nov., isolated from a deep-sea sediment sample from the New Britain Trench and proposal of Marinorhizobiaceae fam. nov. in the order Rhizobiales of the class Alphaproteobacteria.</title>
        <authorList>
            <person name="Cao J."/>
        </authorList>
    </citation>
    <scope>NUCLEOTIDE SEQUENCE [LARGE SCALE GENOMIC DNA]</scope>
    <source>
        <strain evidence="2 3">WS11</strain>
    </source>
</reference>
<dbReference type="GO" id="GO:0005886">
    <property type="term" value="C:plasma membrane"/>
    <property type="evidence" value="ECO:0007669"/>
    <property type="project" value="TreeGrafter"/>
</dbReference>
<dbReference type="Pfam" id="PF00873">
    <property type="entry name" value="ACR_tran"/>
    <property type="match status" value="1"/>
</dbReference>
<dbReference type="PANTHER" id="PTHR32063:SF14">
    <property type="entry name" value="BLL4319 PROTEIN"/>
    <property type="match status" value="1"/>
</dbReference>
<feature type="transmembrane region" description="Helical" evidence="1">
    <location>
        <begin position="904"/>
        <end position="928"/>
    </location>
</feature>
<feature type="transmembrane region" description="Helical" evidence="1">
    <location>
        <begin position="934"/>
        <end position="957"/>
    </location>
</feature>
<dbReference type="RefSeq" id="WP_126009502.1">
    <property type="nucleotide sequence ID" value="NZ_CP032509.1"/>
</dbReference>
<dbReference type="Gene3D" id="3.30.70.1320">
    <property type="entry name" value="Multidrug efflux transporter AcrB pore domain like"/>
    <property type="match status" value="1"/>
</dbReference>
<dbReference type="AlphaFoldDB" id="A0A3Q8XN51"/>
<dbReference type="Gene3D" id="1.20.1640.10">
    <property type="entry name" value="Multidrug efflux transporter AcrB transmembrane domain"/>
    <property type="match status" value="2"/>
</dbReference>
<evidence type="ECO:0000313" key="3">
    <source>
        <dbReference type="Proteomes" id="UP000268192"/>
    </source>
</evidence>
<protein>
    <submittedName>
        <fullName evidence="2">Efflux RND transporter permease subunit</fullName>
    </submittedName>
</protein>
<dbReference type="SUPFAM" id="SSF82866">
    <property type="entry name" value="Multidrug efflux transporter AcrB transmembrane domain"/>
    <property type="match status" value="2"/>
</dbReference>
<dbReference type="Gene3D" id="3.30.70.1440">
    <property type="entry name" value="Multidrug efflux transporter AcrB pore domain"/>
    <property type="match status" value="1"/>
</dbReference>
<proteinExistence type="predicted"/>
<keyword evidence="1" id="KW-1133">Transmembrane helix</keyword>
<organism evidence="2 3">
    <name type="scientific">Georhizobium profundi</name>
    <dbReference type="NCBI Taxonomy" id="2341112"/>
    <lineage>
        <taxon>Bacteria</taxon>
        <taxon>Pseudomonadati</taxon>
        <taxon>Pseudomonadota</taxon>
        <taxon>Alphaproteobacteria</taxon>
        <taxon>Hyphomicrobiales</taxon>
        <taxon>Rhizobiaceae</taxon>
        <taxon>Georhizobium</taxon>
    </lineage>
</organism>
<name>A0A3Q8XN51_9HYPH</name>
<dbReference type="InterPro" id="IPR001036">
    <property type="entry name" value="Acrflvin-R"/>
</dbReference>
<dbReference type="KEGG" id="abaw:D5400_08515"/>